<reference evidence="1" key="2">
    <citation type="journal article" date="2022" name="Hortic Res">
        <title>The genome of Dioscorea zingiberensis sheds light on the biosynthesis, origin and evolution of the medicinally important diosgenin saponins.</title>
        <authorList>
            <person name="Li Y."/>
            <person name="Tan C."/>
            <person name="Li Z."/>
            <person name="Guo J."/>
            <person name="Li S."/>
            <person name="Chen X."/>
            <person name="Wang C."/>
            <person name="Dai X."/>
            <person name="Yang H."/>
            <person name="Song W."/>
            <person name="Hou L."/>
            <person name="Xu J."/>
            <person name="Tong Z."/>
            <person name="Xu A."/>
            <person name="Yuan X."/>
            <person name="Wang W."/>
            <person name="Yang Q."/>
            <person name="Chen L."/>
            <person name="Sun Z."/>
            <person name="Wang K."/>
            <person name="Pan B."/>
            <person name="Chen J."/>
            <person name="Bao Y."/>
            <person name="Liu F."/>
            <person name="Qi X."/>
            <person name="Gang D.R."/>
            <person name="Wen J."/>
            <person name="Li J."/>
        </authorList>
    </citation>
    <scope>NUCLEOTIDE SEQUENCE</scope>
    <source>
        <strain evidence="1">Dzin_1.0</strain>
    </source>
</reference>
<keyword evidence="2" id="KW-1185">Reference proteome</keyword>
<accession>A0A9D5CAC9</accession>
<dbReference type="AlphaFoldDB" id="A0A9D5CAC9"/>
<evidence type="ECO:0000313" key="1">
    <source>
        <dbReference type="EMBL" id="KAJ0969128.1"/>
    </source>
</evidence>
<protein>
    <submittedName>
        <fullName evidence="1">Uncharacterized protein</fullName>
    </submittedName>
</protein>
<comment type="caution">
    <text evidence="1">The sequence shown here is derived from an EMBL/GenBank/DDBJ whole genome shotgun (WGS) entry which is preliminary data.</text>
</comment>
<proteinExistence type="predicted"/>
<dbReference type="Proteomes" id="UP001085076">
    <property type="component" value="Miscellaneous, Linkage group lg06"/>
</dbReference>
<sequence>MLLGERKSRNSVKGFRHHIVFLFTVTNLVLEISSEFPFEHILFDALQGGGLQDFRPVPCTLGVCSFFEK</sequence>
<name>A0A9D5CAC9_9LILI</name>
<organism evidence="1 2">
    <name type="scientific">Dioscorea zingiberensis</name>
    <dbReference type="NCBI Taxonomy" id="325984"/>
    <lineage>
        <taxon>Eukaryota</taxon>
        <taxon>Viridiplantae</taxon>
        <taxon>Streptophyta</taxon>
        <taxon>Embryophyta</taxon>
        <taxon>Tracheophyta</taxon>
        <taxon>Spermatophyta</taxon>
        <taxon>Magnoliopsida</taxon>
        <taxon>Liliopsida</taxon>
        <taxon>Dioscoreales</taxon>
        <taxon>Dioscoreaceae</taxon>
        <taxon>Dioscorea</taxon>
    </lineage>
</organism>
<gene>
    <name evidence="1" type="ORF">J5N97_022005</name>
</gene>
<evidence type="ECO:0000313" key="2">
    <source>
        <dbReference type="Proteomes" id="UP001085076"/>
    </source>
</evidence>
<dbReference type="EMBL" id="JAGGNH010000006">
    <property type="protein sequence ID" value="KAJ0969128.1"/>
    <property type="molecule type" value="Genomic_DNA"/>
</dbReference>
<reference evidence="1" key="1">
    <citation type="submission" date="2021-03" db="EMBL/GenBank/DDBJ databases">
        <authorList>
            <person name="Li Z."/>
            <person name="Yang C."/>
        </authorList>
    </citation>
    <scope>NUCLEOTIDE SEQUENCE</scope>
    <source>
        <strain evidence="1">Dzin_1.0</strain>
        <tissue evidence="1">Leaf</tissue>
    </source>
</reference>